<feature type="transmembrane region" description="Helical" evidence="2">
    <location>
        <begin position="36"/>
        <end position="58"/>
    </location>
</feature>
<organism evidence="3 4">
    <name type="scientific">Nocardia amikacinitolerans</name>
    <dbReference type="NCBI Taxonomy" id="756689"/>
    <lineage>
        <taxon>Bacteria</taxon>
        <taxon>Bacillati</taxon>
        <taxon>Actinomycetota</taxon>
        <taxon>Actinomycetes</taxon>
        <taxon>Mycobacteriales</taxon>
        <taxon>Nocardiaceae</taxon>
        <taxon>Nocardia</taxon>
    </lineage>
</organism>
<protein>
    <submittedName>
        <fullName evidence="3">Uncharacterized protein</fullName>
    </submittedName>
</protein>
<dbReference type="OrthoDB" id="4558716at2"/>
<keyword evidence="2" id="KW-0812">Transmembrane</keyword>
<accession>A0A285L8U7</accession>
<dbReference type="EMBL" id="OBEG01000002">
    <property type="protein sequence ID" value="SNY80893.1"/>
    <property type="molecule type" value="Genomic_DNA"/>
</dbReference>
<proteinExistence type="predicted"/>
<keyword evidence="4" id="KW-1185">Reference proteome</keyword>
<keyword evidence="2" id="KW-0472">Membrane</keyword>
<feature type="transmembrane region" description="Helical" evidence="2">
    <location>
        <begin position="64"/>
        <end position="84"/>
    </location>
</feature>
<sequence>MASDGAWEIPPLDDAPDIARTAEPQPGETIGDARNWAGFVLVGIGLSAVVLTIAIAALGADGGALFAAVVASAALLTGTGLLLFERRNRRARQQDSSNEQQPATW</sequence>
<gene>
    <name evidence="3" type="ORF">SAMN04244553_2467</name>
</gene>
<feature type="region of interest" description="Disordered" evidence="1">
    <location>
        <begin position="1"/>
        <end position="29"/>
    </location>
</feature>
<dbReference type="AlphaFoldDB" id="A0A285L8U7"/>
<dbReference type="RefSeq" id="WP_097245019.1">
    <property type="nucleotide sequence ID" value="NZ_OBEG01000002.1"/>
</dbReference>
<evidence type="ECO:0000313" key="4">
    <source>
        <dbReference type="Proteomes" id="UP000219565"/>
    </source>
</evidence>
<name>A0A285L8U7_9NOCA</name>
<evidence type="ECO:0000256" key="2">
    <source>
        <dbReference type="SAM" id="Phobius"/>
    </source>
</evidence>
<keyword evidence="2" id="KW-1133">Transmembrane helix</keyword>
<evidence type="ECO:0000313" key="3">
    <source>
        <dbReference type="EMBL" id="SNY80893.1"/>
    </source>
</evidence>
<dbReference type="Proteomes" id="UP000219565">
    <property type="component" value="Unassembled WGS sequence"/>
</dbReference>
<evidence type="ECO:0000256" key="1">
    <source>
        <dbReference type="SAM" id="MobiDB-lite"/>
    </source>
</evidence>
<reference evidence="3 4" key="1">
    <citation type="submission" date="2017-09" db="EMBL/GenBank/DDBJ databases">
        <authorList>
            <person name="Ehlers B."/>
            <person name="Leendertz F.H."/>
        </authorList>
    </citation>
    <scope>NUCLEOTIDE SEQUENCE [LARGE SCALE GENOMIC DNA]</scope>
    <source>
        <strain evidence="3 4">DSM 45537</strain>
    </source>
</reference>